<reference evidence="1 2" key="1">
    <citation type="submission" date="2015-09" db="EMBL/GenBank/DDBJ databases">
        <title>Sorangium comparison.</title>
        <authorList>
            <person name="Zaburannyi N."/>
            <person name="Bunk B."/>
            <person name="Overmann J."/>
            <person name="Mueller R."/>
        </authorList>
    </citation>
    <scope>NUCLEOTIDE SEQUENCE [LARGE SCALE GENOMIC DNA]</scope>
    <source>
        <strain evidence="1 2">So ceGT47</strain>
    </source>
</reference>
<gene>
    <name evidence="1" type="ORF">SOCEGT47_080420</name>
</gene>
<evidence type="ECO:0000313" key="1">
    <source>
        <dbReference type="EMBL" id="AUX27452.1"/>
    </source>
</evidence>
<accession>A0A4V0NEV1</accession>
<dbReference type="Proteomes" id="UP000295781">
    <property type="component" value="Chromosome"/>
</dbReference>
<dbReference type="AlphaFoldDB" id="A0A4V0NEV1"/>
<sequence length="170" mass="18954">MDYGLLDSKIATMAALHRIPGARAEIALISIGRGYFQNCIAHRGKWTSGVHILQWTLNRLTDAPAIAANDLLGPVTLTLERTHELAIWDILFFRLIFVADVAQQAKEEGDPLGDLVDLLDAAVVQTQPGSPESLTKWLRKRAEKIRGAFPPARYDELRRELRRADDDEAA</sequence>
<dbReference type="EMBL" id="CP012670">
    <property type="protein sequence ID" value="AUX27452.1"/>
    <property type="molecule type" value="Genomic_DNA"/>
</dbReference>
<name>A0A4V0NEV1_SORCE</name>
<proteinExistence type="predicted"/>
<organism evidence="1 2">
    <name type="scientific">Sorangium cellulosum</name>
    <name type="common">Polyangium cellulosum</name>
    <dbReference type="NCBI Taxonomy" id="56"/>
    <lineage>
        <taxon>Bacteria</taxon>
        <taxon>Pseudomonadati</taxon>
        <taxon>Myxococcota</taxon>
        <taxon>Polyangia</taxon>
        <taxon>Polyangiales</taxon>
        <taxon>Polyangiaceae</taxon>
        <taxon>Sorangium</taxon>
    </lineage>
</organism>
<protein>
    <submittedName>
        <fullName evidence="1">Uncharacterized protein</fullName>
    </submittedName>
</protein>
<evidence type="ECO:0000313" key="2">
    <source>
        <dbReference type="Proteomes" id="UP000295781"/>
    </source>
</evidence>